<dbReference type="GO" id="GO:0006096">
    <property type="term" value="P:glycolytic process"/>
    <property type="evidence" value="ECO:0007669"/>
    <property type="project" value="UniProtKB-UniPathway"/>
</dbReference>
<gene>
    <name evidence="6" type="ORF">MCOS_LOCUS3698</name>
</gene>
<dbReference type="InterPro" id="IPR013785">
    <property type="entry name" value="Aldolase_TIM"/>
</dbReference>
<dbReference type="UniPathway" id="UPA00109">
    <property type="reaction ID" value="UER00183"/>
</dbReference>
<evidence type="ECO:0000256" key="3">
    <source>
        <dbReference type="ARBA" id="ARBA00013068"/>
    </source>
</evidence>
<dbReference type="OrthoDB" id="36455at2759"/>
<evidence type="ECO:0000256" key="5">
    <source>
        <dbReference type="ARBA" id="ARBA00023239"/>
    </source>
</evidence>
<reference evidence="8" key="2">
    <citation type="submission" date="2019-11" db="UniProtKB">
        <authorList>
            <consortium name="WormBaseParasite"/>
        </authorList>
    </citation>
    <scope>IDENTIFICATION</scope>
</reference>
<dbReference type="GO" id="GO:0004332">
    <property type="term" value="F:fructose-bisphosphate aldolase activity"/>
    <property type="evidence" value="ECO:0007669"/>
    <property type="project" value="UniProtKB-EC"/>
</dbReference>
<dbReference type="WBParaSite" id="MCU_011497-RB">
    <property type="protein sequence ID" value="MCU_011497-RB"/>
    <property type="gene ID" value="MCU_011497"/>
</dbReference>
<dbReference type="Gene3D" id="3.20.20.70">
    <property type="entry name" value="Aldolase class I"/>
    <property type="match status" value="1"/>
</dbReference>
<evidence type="ECO:0000313" key="6">
    <source>
        <dbReference type="EMBL" id="VDD77695.1"/>
    </source>
</evidence>
<evidence type="ECO:0000313" key="8">
    <source>
        <dbReference type="WBParaSite" id="MCU_011497-RB"/>
    </source>
</evidence>
<dbReference type="EC" id="4.1.2.13" evidence="3"/>
<evidence type="ECO:0000256" key="1">
    <source>
        <dbReference type="ARBA" id="ARBA00004714"/>
    </source>
</evidence>
<keyword evidence="5" id="KW-0456">Lyase</keyword>
<evidence type="ECO:0000313" key="7">
    <source>
        <dbReference type="Proteomes" id="UP000267029"/>
    </source>
</evidence>
<dbReference type="Proteomes" id="UP000267029">
    <property type="component" value="Unassembled WGS sequence"/>
</dbReference>
<comment type="similarity">
    <text evidence="2">Belongs to the class I fructose-bisphosphate aldolase family.</text>
</comment>
<protein>
    <recommendedName>
        <fullName evidence="3">fructose-bisphosphate aldolase</fullName>
        <ecNumber evidence="3">4.1.2.13</ecNumber>
    </recommendedName>
</protein>
<name>A0A0R3U9U9_MESCO</name>
<accession>A0A0R3U9U9</accession>
<keyword evidence="7" id="KW-1185">Reference proteome</keyword>
<proteinExistence type="inferred from homology"/>
<dbReference type="Pfam" id="PF00274">
    <property type="entry name" value="Glycolytic"/>
    <property type="match status" value="1"/>
</dbReference>
<dbReference type="AlphaFoldDB" id="A0A0R3U9U9"/>
<evidence type="ECO:0000256" key="4">
    <source>
        <dbReference type="ARBA" id="ARBA00023152"/>
    </source>
</evidence>
<evidence type="ECO:0000256" key="2">
    <source>
        <dbReference type="ARBA" id="ARBA00010387"/>
    </source>
</evidence>
<dbReference type="EMBL" id="UXSR01000934">
    <property type="protein sequence ID" value="VDD77695.1"/>
    <property type="molecule type" value="Genomic_DNA"/>
</dbReference>
<sequence length="97" mass="10063">MTTFFDNVSAEVRKELQRIANAIVAPGKGILAADVSVEMKDNQMMVNIAVDVNAMTRIITEGIAAASKGGLPANASISGRATLSPEKGLLVDKSSSS</sequence>
<dbReference type="InterPro" id="IPR000741">
    <property type="entry name" value="FBA_I"/>
</dbReference>
<organism evidence="6 7">
    <name type="scientific">Mesocestoides corti</name>
    <name type="common">Flatworm</name>
    <dbReference type="NCBI Taxonomy" id="53468"/>
    <lineage>
        <taxon>Eukaryota</taxon>
        <taxon>Metazoa</taxon>
        <taxon>Spiralia</taxon>
        <taxon>Lophotrochozoa</taxon>
        <taxon>Platyhelminthes</taxon>
        <taxon>Cestoda</taxon>
        <taxon>Eucestoda</taxon>
        <taxon>Cyclophyllidea</taxon>
        <taxon>Mesocestoididae</taxon>
        <taxon>Mesocestoides</taxon>
    </lineage>
</organism>
<keyword evidence="4" id="KW-0324">Glycolysis</keyword>
<reference evidence="6 7" key="1">
    <citation type="submission" date="2018-10" db="EMBL/GenBank/DDBJ databases">
        <authorList>
            <consortium name="Pathogen Informatics"/>
        </authorList>
    </citation>
    <scope>NUCLEOTIDE SEQUENCE [LARGE SCALE GENOMIC DNA]</scope>
</reference>
<comment type="pathway">
    <text evidence="1">Carbohydrate degradation; glycolysis; D-glyceraldehyde 3-phosphate and glycerone phosphate from D-glucose: step 4/4.</text>
</comment>